<accession>A0A367LKD9</accession>
<organism evidence="1 2">
    <name type="scientific">Ophiocordyceps polyrhachis-furcata BCC 54312</name>
    <dbReference type="NCBI Taxonomy" id="1330021"/>
    <lineage>
        <taxon>Eukaryota</taxon>
        <taxon>Fungi</taxon>
        <taxon>Dikarya</taxon>
        <taxon>Ascomycota</taxon>
        <taxon>Pezizomycotina</taxon>
        <taxon>Sordariomycetes</taxon>
        <taxon>Hypocreomycetidae</taxon>
        <taxon>Hypocreales</taxon>
        <taxon>Ophiocordycipitaceae</taxon>
        <taxon>Ophiocordyceps</taxon>
    </lineage>
</organism>
<evidence type="ECO:0000313" key="2">
    <source>
        <dbReference type="Proteomes" id="UP000253664"/>
    </source>
</evidence>
<protein>
    <submittedName>
        <fullName evidence="1">Uncharacterized protein</fullName>
    </submittedName>
</protein>
<comment type="caution">
    <text evidence="1">The sequence shown here is derived from an EMBL/GenBank/DDBJ whole genome shotgun (WGS) entry which is preliminary data.</text>
</comment>
<gene>
    <name evidence="1" type="ORF">L249_6743</name>
</gene>
<sequence>MIPFLRTPMSCQIVKTRVFDLEMSVRFRGGLFEMHSCFLFLCPGRIFRVSQPLLPVCTYRGEGIVGQENECVSERAFGPSPWHIAGYRFMMGN</sequence>
<keyword evidence="2" id="KW-1185">Reference proteome</keyword>
<evidence type="ECO:0000313" key="1">
    <source>
        <dbReference type="EMBL" id="RCI14905.1"/>
    </source>
</evidence>
<name>A0A367LKD9_9HYPO</name>
<dbReference type="EMBL" id="LKCN02000003">
    <property type="protein sequence ID" value="RCI14905.1"/>
    <property type="molecule type" value="Genomic_DNA"/>
</dbReference>
<reference evidence="1 2" key="1">
    <citation type="journal article" date="2015" name="BMC Genomics">
        <title>Insights from the genome of Ophiocordyceps polyrhachis-furcata to pathogenicity and host specificity in insect fungi.</title>
        <authorList>
            <person name="Wichadakul D."/>
            <person name="Kobmoo N."/>
            <person name="Ingsriswang S."/>
            <person name="Tangphatsornruang S."/>
            <person name="Chantasingh D."/>
            <person name="Luangsa-ard J.J."/>
            <person name="Eurwilaichitr L."/>
        </authorList>
    </citation>
    <scope>NUCLEOTIDE SEQUENCE [LARGE SCALE GENOMIC DNA]</scope>
    <source>
        <strain evidence="1 2">BCC 54312</strain>
    </source>
</reference>
<dbReference type="AlphaFoldDB" id="A0A367LKD9"/>
<proteinExistence type="predicted"/>
<dbReference type="Proteomes" id="UP000253664">
    <property type="component" value="Unassembled WGS sequence"/>
</dbReference>